<dbReference type="SUPFAM" id="SSF55073">
    <property type="entry name" value="Nucleotide cyclase"/>
    <property type="match status" value="1"/>
</dbReference>
<evidence type="ECO:0000259" key="4">
    <source>
        <dbReference type="PROSITE" id="PS50113"/>
    </source>
</evidence>
<dbReference type="PROSITE" id="PS50113">
    <property type="entry name" value="PAC"/>
    <property type="match status" value="1"/>
</dbReference>
<evidence type="ECO:0000256" key="1">
    <source>
        <dbReference type="SAM" id="Coils"/>
    </source>
</evidence>
<dbReference type="Pfam" id="PF09084">
    <property type="entry name" value="NMT1"/>
    <property type="match status" value="1"/>
</dbReference>
<dbReference type="Gene3D" id="3.30.450.20">
    <property type="entry name" value="PAS domain"/>
    <property type="match status" value="1"/>
</dbReference>
<dbReference type="InterPro" id="IPR015168">
    <property type="entry name" value="SsuA/THI5"/>
</dbReference>
<reference evidence="7" key="1">
    <citation type="submission" date="2018-11" db="EMBL/GenBank/DDBJ databases">
        <title>Complete genome sequence of Paenibacillus sp. ML311-T8.</title>
        <authorList>
            <person name="Nam Y.-D."/>
            <person name="Kang J."/>
            <person name="Chung W.-H."/>
            <person name="Park Y.S."/>
        </authorList>
    </citation>
    <scope>NUCLEOTIDE SEQUENCE [LARGE SCALE GENOMIC DNA]</scope>
    <source>
        <strain evidence="7">ML311-T8</strain>
    </source>
</reference>
<gene>
    <name evidence="6" type="ORF">EHS13_21505</name>
</gene>
<organism evidence="6 7">
    <name type="scientific">Paenibacillus psychroresistens</name>
    <dbReference type="NCBI Taxonomy" id="1778678"/>
    <lineage>
        <taxon>Bacteria</taxon>
        <taxon>Bacillati</taxon>
        <taxon>Bacillota</taxon>
        <taxon>Bacilli</taxon>
        <taxon>Bacillales</taxon>
        <taxon>Paenibacillaceae</taxon>
        <taxon>Paenibacillus</taxon>
    </lineage>
</organism>
<dbReference type="SUPFAM" id="SSF55785">
    <property type="entry name" value="PYP-like sensor domain (PAS domain)"/>
    <property type="match status" value="1"/>
</dbReference>
<name>A0A6B8RN57_9BACL</name>
<dbReference type="InterPro" id="IPR013656">
    <property type="entry name" value="PAS_4"/>
</dbReference>
<dbReference type="InterPro" id="IPR043128">
    <property type="entry name" value="Rev_trsase/Diguanyl_cyclase"/>
</dbReference>
<keyword evidence="3" id="KW-0732">Signal</keyword>
<feature type="signal peptide" evidence="3">
    <location>
        <begin position="1"/>
        <end position="25"/>
    </location>
</feature>
<keyword evidence="2" id="KW-1133">Transmembrane helix</keyword>
<keyword evidence="7" id="KW-1185">Reference proteome</keyword>
<evidence type="ECO:0000256" key="2">
    <source>
        <dbReference type="SAM" id="Phobius"/>
    </source>
</evidence>
<keyword evidence="2" id="KW-0812">Transmembrane</keyword>
<proteinExistence type="predicted"/>
<dbReference type="Gene3D" id="3.40.190.10">
    <property type="entry name" value="Periplasmic binding protein-like II"/>
    <property type="match status" value="2"/>
</dbReference>
<dbReference type="PANTHER" id="PTHR44757:SF2">
    <property type="entry name" value="BIOFILM ARCHITECTURE MAINTENANCE PROTEIN MBAA"/>
    <property type="match status" value="1"/>
</dbReference>
<dbReference type="InterPro" id="IPR000014">
    <property type="entry name" value="PAS"/>
</dbReference>
<dbReference type="AlphaFoldDB" id="A0A6B8RN57"/>
<feature type="chain" id="PRO_5025421994" evidence="3">
    <location>
        <begin position="26"/>
        <end position="659"/>
    </location>
</feature>
<dbReference type="SMART" id="SM00267">
    <property type="entry name" value="GGDEF"/>
    <property type="match status" value="1"/>
</dbReference>
<feature type="domain" description="PAC" evidence="4">
    <location>
        <begin position="440"/>
        <end position="493"/>
    </location>
</feature>
<dbReference type="Pfam" id="PF00990">
    <property type="entry name" value="GGDEF"/>
    <property type="match status" value="1"/>
</dbReference>
<feature type="domain" description="GGDEF" evidence="5">
    <location>
        <begin position="525"/>
        <end position="658"/>
    </location>
</feature>
<dbReference type="InterPro" id="IPR000160">
    <property type="entry name" value="GGDEF_dom"/>
</dbReference>
<dbReference type="PROSITE" id="PS50887">
    <property type="entry name" value="GGDEF"/>
    <property type="match status" value="1"/>
</dbReference>
<dbReference type="Gene3D" id="3.30.70.270">
    <property type="match status" value="1"/>
</dbReference>
<evidence type="ECO:0000259" key="5">
    <source>
        <dbReference type="PROSITE" id="PS50887"/>
    </source>
</evidence>
<accession>A0A6B8RN57</accession>
<keyword evidence="1" id="KW-0175">Coiled coil</keyword>
<protein>
    <submittedName>
        <fullName evidence="6">Diguanylate cyclase</fullName>
    </submittedName>
</protein>
<evidence type="ECO:0000313" key="7">
    <source>
        <dbReference type="Proteomes" id="UP000426246"/>
    </source>
</evidence>
<dbReference type="EMBL" id="CP034235">
    <property type="protein sequence ID" value="QGQ97277.1"/>
    <property type="molecule type" value="Genomic_DNA"/>
</dbReference>
<dbReference type="Proteomes" id="UP000426246">
    <property type="component" value="Chromosome"/>
</dbReference>
<keyword evidence="2" id="KW-0472">Membrane</keyword>
<dbReference type="PANTHER" id="PTHR44757">
    <property type="entry name" value="DIGUANYLATE CYCLASE DGCP"/>
    <property type="match status" value="1"/>
</dbReference>
<dbReference type="InterPro" id="IPR029787">
    <property type="entry name" value="Nucleotide_cyclase"/>
</dbReference>
<dbReference type="OrthoDB" id="9759607at2"/>
<sequence length="659" mass="75916">MQKWLRFILAFTILALLLPMMSVQAATEKVTLQLKWKHQFQFAGYYAALEKGYYKEAGFDVNLKEVDISKDPIDQVIHGEAEFGSASAELVQRRSQGDPVVVLGVVFQHSPLVLIAHEDEGISNLHDLKGKKIMLETQSAEIYAYLNMEGITKDQMEVVPHSYNLKDFIERRVDAVSVYTTDELYVLNHQGIAVHVFQPRANGIDFYGDVLFTTEAQIKKDPKRVQAFRDASMRGWKYAMEHTDEIIDLIISKYSKLHSKEELQDEARKMQILLQPELIEPGYSNRDRWEHMVATFKDMGMISKAEFPMDAFLFEKEDTYKLPHWVKNVLIILACILLPLMIITVYISRMNRNLRFQIKKRQQAEDDLEESEVRLKLLVESTDELIVMFDLEGKCIYFNGSLKYGIDAGQLIGKTHDEWIKSELYSVLFKNVHNVIQDGNKMSDEFSVELNGEFVWFSNNLYPVRNAKQQMIAVAFITRDITERKISEEKLDYMAQYDSLTGLLNRNSFYERLAHDMSISARNQQQLALLFIDLDSFKEVNDNYGHKTGDELLKEVAQRLTSSVRESDTVMRLAGDEFVIILMNLKGKTEISRITELILQNVCASISIEDKQLQVTASIGISIYPEDGIEAEELLNRADSAMYDSKKSGVNNYSYYRQE</sequence>
<feature type="transmembrane region" description="Helical" evidence="2">
    <location>
        <begin position="325"/>
        <end position="347"/>
    </location>
</feature>
<dbReference type="RefSeq" id="WP_155702379.1">
    <property type="nucleotide sequence ID" value="NZ_CP034235.1"/>
</dbReference>
<dbReference type="InterPro" id="IPR035965">
    <property type="entry name" value="PAS-like_dom_sf"/>
</dbReference>
<dbReference type="CDD" id="cd00130">
    <property type="entry name" value="PAS"/>
    <property type="match status" value="1"/>
</dbReference>
<dbReference type="Pfam" id="PF08448">
    <property type="entry name" value="PAS_4"/>
    <property type="match status" value="1"/>
</dbReference>
<evidence type="ECO:0000313" key="6">
    <source>
        <dbReference type="EMBL" id="QGQ97277.1"/>
    </source>
</evidence>
<feature type="coiled-coil region" evidence="1">
    <location>
        <begin position="347"/>
        <end position="381"/>
    </location>
</feature>
<dbReference type="InterPro" id="IPR052155">
    <property type="entry name" value="Biofilm_reg_signaling"/>
</dbReference>
<dbReference type="NCBIfam" id="TIGR00229">
    <property type="entry name" value="sensory_box"/>
    <property type="match status" value="1"/>
</dbReference>
<dbReference type="NCBIfam" id="TIGR00254">
    <property type="entry name" value="GGDEF"/>
    <property type="match status" value="1"/>
</dbReference>
<evidence type="ECO:0000256" key="3">
    <source>
        <dbReference type="SAM" id="SignalP"/>
    </source>
</evidence>
<dbReference type="FunFam" id="3.30.70.270:FF:000001">
    <property type="entry name" value="Diguanylate cyclase domain protein"/>
    <property type="match status" value="1"/>
</dbReference>
<dbReference type="KEGG" id="ppsc:EHS13_21505"/>
<dbReference type="CDD" id="cd01949">
    <property type="entry name" value="GGDEF"/>
    <property type="match status" value="1"/>
</dbReference>
<dbReference type="InterPro" id="IPR000700">
    <property type="entry name" value="PAS-assoc_C"/>
</dbReference>
<dbReference type="SUPFAM" id="SSF53850">
    <property type="entry name" value="Periplasmic binding protein-like II"/>
    <property type="match status" value="1"/>
</dbReference>